<evidence type="ECO:0000256" key="2">
    <source>
        <dbReference type="ARBA" id="ARBA00007977"/>
    </source>
</evidence>
<reference evidence="8 9" key="1">
    <citation type="submission" date="2020-08" db="EMBL/GenBank/DDBJ databases">
        <title>Genomic Encyclopedia of Type Strains, Phase IV (KMG-V): Genome sequencing to study the core and pangenomes of soil and plant-associated prokaryotes.</title>
        <authorList>
            <person name="Whitman W."/>
        </authorList>
    </citation>
    <scope>NUCLEOTIDE SEQUENCE [LARGE SCALE GENOMIC DNA]</scope>
    <source>
        <strain evidence="8 9">M8UP14</strain>
    </source>
</reference>
<keyword evidence="5 7" id="KW-1133">Transmembrane helix</keyword>
<name>A0A7W8E414_9BACT</name>
<protein>
    <submittedName>
        <fullName evidence="8">Putative integral membrane protein (TIGR00698 family)</fullName>
    </submittedName>
</protein>
<dbReference type="AlphaFoldDB" id="A0A7W8E414"/>
<evidence type="ECO:0000313" key="9">
    <source>
        <dbReference type="Proteomes" id="UP000540989"/>
    </source>
</evidence>
<sequence>MSVSNTLPDLRESYPPHAPHAVPEQKTSLLGLIPGVLLLFVVGYAGKFVEHAINTWAKTDHIPFPNIEYVMWAIIFGILIANTIGLPKIFRPGVATYEFWLKAGIILLGARFLLGDILKLGGISLVLVAIAFTLSLAFMTWLGHAFKLSDKLTTLLAVGSSVCGVSAIIATQGSIDADEQDTSTAIAAILALGAISLFAFPAIGHALHMSDHAYGIWAGLAVDNTAEATAAGALYSDTAGKFAVLAKTCRNALIGFVVLGYAIAWARKGLASAANQAQLQHKAAFLWNKFPKFVLGFILISLLATLGTLDPKLYPHLAAYAHFGFTKPQLLALGNLSRWAFLLTFAGVGLRTNLRDLFKQGARPFLVGALGEVAIAAITLALVLGADHLYHL</sequence>
<keyword evidence="6 7" id="KW-0472">Membrane</keyword>
<gene>
    <name evidence="8" type="ORF">HDF16_003262</name>
</gene>
<evidence type="ECO:0000313" key="8">
    <source>
        <dbReference type="EMBL" id="MBB5058548.1"/>
    </source>
</evidence>
<dbReference type="EMBL" id="JACHIP010000004">
    <property type="protein sequence ID" value="MBB5058548.1"/>
    <property type="molecule type" value="Genomic_DNA"/>
</dbReference>
<evidence type="ECO:0000256" key="6">
    <source>
        <dbReference type="ARBA" id="ARBA00023136"/>
    </source>
</evidence>
<keyword evidence="4 7" id="KW-0812">Transmembrane</keyword>
<accession>A0A7W8E414</accession>
<evidence type="ECO:0000256" key="3">
    <source>
        <dbReference type="ARBA" id="ARBA00022475"/>
    </source>
</evidence>
<feature type="transmembrane region" description="Helical" evidence="7">
    <location>
        <begin position="99"/>
        <end position="114"/>
    </location>
</feature>
<feature type="transmembrane region" description="Helical" evidence="7">
    <location>
        <begin position="154"/>
        <end position="173"/>
    </location>
</feature>
<comment type="similarity">
    <text evidence="2">Belongs to the UPF0324 family.</text>
</comment>
<feature type="transmembrane region" description="Helical" evidence="7">
    <location>
        <begin position="329"/>
        <end position="350"/>
    </location>
</feature>
<evidence type="ECO:0000256" key="4">
    <source>
        <dbReference type="ARBA" id="ARBA00022692"/>
    </source>
</evidence>
<dbReference type="Pfam" id="PF03601">
    <property type="entry name" value="Cons_hypoth698"/>
    <property type="match status" value="1"/>
</dbReference>
<dbReference type="PANTHER" id="PTHR30106:SF1">
    <property type="entry name" value="UPF0324 MEMBRANE PROTEIN FN0533"/>
    <property type="match status" value="1"/>
</dbReference>
<feature type="transmembrane region" description="Helical" evidence="7">
    <location>
        <begin position="290"/>
        <end position="309"/>
    </location>
</feature>
<dbReference type="Proteomes" id="UP000540989">
    <property type="component" value="Unassembled WGS sequence"/>
</dbReference>
<evidence type="ECO:0000256" key="5">
    <source>
        <dbReference type="ARBA" id="ARBA00022989"/>
    </source>
</evidence>
<evidence type="ECO:0000256" key="7">
    <source>
        <dbReference type="SAM" id="Phobius"/>
    </source>
</evidence>
<feature type="transmembrane region" description="Helical" evidence="7">
    <location>
        <begin position="29"/>
        <end position="49"/>
    </location>
</feature>
<feature type="transmembrane region" description="Helical" evidence="7">
    <location>
        <begin position="185"/>
        <end position="207"/>
    </location>
</feature>
<dbReference type="InterPro" id="IPR018383">
    <property type="entry name" value="UPF0324_pro"/>
</dbReference>
<keyword evidence="9" id="KW-1185">Reference proteome</keyword>
<feature type="transmembrane region" description="Helical" evidence="7">
    <location>
        <begin position="69"/>
        <end position="87"/>
    </location>
</feature>
<feature type="transmembrane region" description="Helical" evidence="7">
    <location>
        <begin position="120"/>
        <end position="142"/>
    </location>
</feature>
<organism evidence="8 9">
    <name type="scientific">Granulicella aggregans</name>
    <dbReference type="NCBI Taxonomy" id="474949"/>
    <lineage>
        <taxon>Bacteria</taxon>
        <taxon>Pseudomonadati</taxon>
        <taxon>Acidobacteriota</taxon>
        <taxon>Terriglobia</taxon>
        <taxon>Terriglobales</taxon>
        <taxon>Acidobacteriaceae</taxon>
        <taxon>Granulicella</taxon>
    </lineage>
</organism>
<dbReference type="RefSeq" id="WP_184218301.1">
    <property type="nucleotide sequence ID" value="NZ_JACHIP010000004.1"/>
</dbReference>
<feature type="transmembrane region" description="Helical" evidence="7">
    <location>
        <begin position="362"/>
        <end position="386"/>
    </location>
</feature>
<comment type="subcellular location">
    <subcellularLocation>
        <location evidence="1">Cell membrane</location>
        <topology evidence="1">Multi-pass membrane protein</topology>
    </subcellularLocation>
</comment>
<dbReference type="PANTHER" id="PTHR30106">
    <property type="entry name" value="INNER MEMBRANE PROTEIN YEIH-RELATED"/>
    <property type="match status" value="1"/>
</dbReference>
<keyword evidence="3" id="KW-1003">Cell membrane</keyword>
<comment type="caution">
    <text evidence="8">The sequence shown here is derived from an EMBL/GenBank/DDBJ whole genome shotgun (WGS) entry which is preliminary data.</text>
</comment>
<proteinExistence type="inferred from homology"/>
<dbReference type="GO" id="GO:0005886">
    <property type="term" value="C:plasma membrane"/>
    <property type="evidence" value="ECO:0007669"/>
    <property type="project" value="UniProtKB-SubCell"/>
</dbReference>
<evidence type="ECO:0000256" key="1">
    <source>
        <dbReference type="ARBA" id="ARBA00004651"/>
    </source>
</evidence>